<reference evidence="2 3" key="2">
    <citation type="journal article" date="2013" name="Genome Biol. Evol.">
        <title>Genome sequencing of Giardia lamblia genotypes A2 and B isolates (DH and GS) and comparative analysis with the genomes of genotypes A1 and E (WB and Pig).</title>
        <authorList>
            <person name="Adam R.D."/>
            <person name="Dahlstrom E.W."/>
            <person name="Martens C.A."/>
            <person name="Bruno D.P."/>
            <person name="Barbian K.D."/>
            <person name="Ricklefs S.M."/>
            <person name="Hernandez M.M."/>
            <person name="Narla N.P."/>
            <person name="Patel R.B."/>
            <person name="Porcella S.F."/>
            <person name="Nash T.E."/>
        </authorList>
    </citation>
    <scope>NUCLEOTIDE SEQUENCE [LARGE SCALE GENOMIC DNA]</scope>
    <source>
        <strain evidence="2 3">GS</strain>
    </source>
</reference>
<sequence>MKGVFIIIHYSLPAEDTLWPTCAAQRGEARAFPDAGPSPGERTQGMRPRLRANRRQNVFTETLEEIAASLSSVCIGRLLSDIRTPRGPQSRGSDSGTRQLICVLDDRIAALGHRLSGRSP</sequence>
<dbReference type="GO" id="GO:0008483">
    <property type="term" value="F:transaminase activity"/>
    <property type="evidence" value="ECO:0007669"/>
    <property type="project" value="UniProtKB-KW"/>
</dbReference>
<keyword evidence="2" id="KW-0670">Pyruvate</keyword>
<accession>V6U3X9</accession>
<proteinExistence type="predicted"/>
<dbReference type="Proteomes" id="UP000018040">
    <property type="component" value="Unassembled WGS sequence"/>
</dbReference>
<keyword evidence="2" id="KW-0032">Aminotransferase</keyword>
<gene>
    <name evidence="2" type="ORF">GSB_151051</name>
</gene>
<keyword evidence="2" id="KW-0808">Transferase</keyword>
<protein>
    <submittedName>
        <fullName evidence="2">Serine--pyruvate aminotransferase</fullName>
    </submittedName>
</protein>
<dbReference type="AlphaFoldDB" id="V6U3X9"/>
<organism evidence="2 3">
    <name type="scientific">Giardia intestinalis</name>
    <name type="common">Giardia lamblia</name>
    <dbReference type="NCBI Taxonomy" id="5741"/>
    <lineage>
        <taxon>Eukaryota</taxon>
        <taxon>Metamonada</taxon>
        <taxon>Diplomonadida</taxon>
        <taxon>Hexamitidae</taxon>
        <taxon>Giardiinae</taxon>
        <taxon>Giardia</taxon>
    </lineage>
</organism>
<dbReference type="VEuPathDB" id="GiardiaDB:QR46_1261"/>
<evidence type="ECO:0000313" key="3">
    <source>
        <dbReference type="Proteomes" id="UP000018040"/>
    </source>
</evidence>
<evidence type="ECO:0000256" key="1">
    <source>
        <dbReference type="SAM" id="MobiDB-lite"/>
    </source>
</evidence>
<reference evidence="3" key="1">
    <citation type="submission" date="2012-02" db="EMBL/GenBank/DDBJ databases">
        <title>Genome sequencing of Giardia lamblia Genotypes A2 and B isolates (DH and GS) and comparative analysis with the genomes of Genotypes A1 and E (WB and Pig).</title>
        <authorList>
            <person name="Adam R."/>
            <person name="Dahlstrom E."/>
            <person name="Martens C."/>
            <person name="Bruno D."/>
            <person name="Barbian K."/>
            <person name="Porcella S.F."/>
            <person name="Nash T."/>
        </authorList>
    </citation>
    <scope>NUCLEOTIDE SEQUENCE</scope>
    <source>
        <strain evidence="3">GS</strain>
    </source>
</reference>
<evidence type="ECO:0000313" key="2">
    <source>
        <dbReference type="EMBL" id="ESU43970.1"/>
    </source>
</evidence>
<comment type="caution">
    <text evidence="2">The sequence shown here is derived from an EMBL/GenBank/DDBJ whole genome shotgun (WGS) entry which is preliminary data.</text>
</comment>
<dbReference type="EMBL" id="AHHH01000032">
    <property type="protein sequence ID" value="ESU43970.1"/>
    <property type="molecule type" value="Genomic_DNA"/>
</dbReference>
<feature type="region of interest" description="Disordered" evidence="1">
    <location>
        <begin position="30"/>
        <end position="52"/>
    </location>
</feature>
<name>V6U3X9_GIAIN</name>